<comment type="similarity">
    <text evidence="1">Belongs to the glycosyltransferase 2 family.</text>
</comment>
<evidence type="ECO:0000256" key="3">
    <source>
        <dbReference type="ARBA" id="ARBA00022679"/>
    </source>
</evidence>
<dbReference type="Pfam" id="PF13641">
    <property type="entry name" value="Glyco_tranf_2_3"/>
    <property type="match status" value="1"/>
</dbReference>
<sequence length="399" mass="43573">MPVARLSVVVVSAGRPRALARCLTALSQLRSTRFEVIVVADADGLAVSCTLPMSDRLTLVPQEVENISAARNAGIAVAAGDVVAFIDDDAVPEPDWAEALLRGFDRPEVGAVTGPVLGRNGISLQWGRMVVDRQGRDRWLEAQASPVHGEVLKLHGTNMAVRRTCLTLTGGFDTGFKFYLDETDLALRLAAAGAQTRYLPAARVHHGFAASARRRADRVPLSLHDIGASSALFLRKHAPDAQETALDLLIADQRARLLRMARARRIGPAEMRSLMESLAAGIAEGRDRRSDVPTCPLAEPHAFVPLNIELPPEMIRRDGWLHRARMLRDQAAVDVAAGRPSALILLEPTPRKHRVEFTEGGWWEQRGGLFGPSDRAGARVQFWCYRSRVAAEWAGFFAA</sequence>
<dbReference type="SUPFAM" id="SSF53448">
    <property type="entry name" value="Nucleotide-diphospho-sugar transferases"/>
    <property type="match status" value="1"/>
</dbReference>
<gene>
    <name evidence="4" type="ORF">C7455_102295</name>
</gene>
<dbReference type="CDD" id="cd00761">
    <property type="entry name" value="Glyco_tranf_GTA_type"/>
    <property type="match status" value="1"/>
</dbReference>
<dbReference type="Gene3D" id="3.90.550.10">
    <property type="entry name" value="Spore Coat Polysaccharide Biosynthesis Protein SpsA, Chain A"/>
    <property type="match status" value="1"/>
</dbReference>
<evidence type="ECO:0000256" key="2">
    <source>
        <dbReference type="ARBA" id="ARBA00022676"/>
    </source>
</evidence>
<evidence type="ECO:0000256" key="1">
    <source>
        <dbReference type="ARBA" id="ARBA00006739"/>
    </source>
</evidence>
<dbReference type="PANTHER" id="PTHR43179:SF12">
    <property type="entry name" value="GALACTOFURANOSYLTRANSFERASE GLFT2"/>
    <property type="match status" value="1"/>
</dbReference>
<dbReference type="InterPro" id="IPR029044">
    <property type="entry name" value="Nucleotide-diphossugar_trans"/>
</dbReference>
<comment type="caution">
    <text evidence="4">The sequence shown here is derived from an EMBL/GenBank/DDBJ whole genome shotgun (WGS) entry which is preliminary data.</text>
</comment>
<dbReference type="PANTHER" id="PTHR43179">
    <property type="entry name" value="RHAMNOSYLTRANSFERASE WBBL"/>
    <property type="match status" value="1"/>
</dbReference>
<dbReference type="OrthoDB" id="153025at2"/>
<keyword evidence="2" id="KW-0328">Glycosyltransferase</keyword>
<dbReference type="Proteomes" id="UP000245708">
    <property type="component" value="Unassembled WGS sequence"/>
</dbReference>
<name>A0A316GM06_9RHOB</name>
<keyword evidence="5" id="KW-1185">Reference proteome</keyword>
<reference evidence="4 5" key="1">
    <citation type="submission" date="2018-05" db="EMBL/GenBank/DDBJ databases">
        <title>Genomic Encyclopedia of Type Strains, Phase IV (KMG-IV): sequencing the most valuable type-strain genomes for metagenomic binning, comparative biology and taxonomic classification.</title>
        <authorList>
            <person name="Goeker M."/>
        </authorList>
    </citation>
    <scope>NUCLEOTIDE SEQUENCE [LARGE SCALE GENOMIC DNA]</scope>
    <source>
        <strain evidence="4 5">DSM 16097</strain>
    </source>
</reference>
<keyword evidence="3 4" id="KW-0808">Transferase</keyword>
<proteinExistence type="inferred from homology"/>
<organism evidence="4 5">
    <name type="scientific">Roseicyclus mahoneyensis</name>
    <dbReference type="NCBI Taxonomy" id="164332"/>
    <lineage>
        <taxon>Bacteria</taxon>
        <taxon>Pseudomonadati</taxon>
        <taxon>Pseudomonadota</taxon>
        <taxon>Alphaproteobacteria</taxon>
        <taxon>Rhodobacterales</taxon>
        <taxon>Roseobacteraceae</taxon>
        <taxon>Roseicyclus</taxon>
    </lineage>
</organism>
<evidence type="ECO:0000313" key="5">
    <source>
        <dbReference type="Proteomes" id="UP000245708"/>
    </source>
</evidence>
<accession>A0A316GM06</accession>
<evidence type="ECO:0000313" key="4">
    <source>
        <dbReference type="EMBL" id="PWK61606.1"/>
    </source>
</evidence>
<dbReference type="AlphaFoldDB" id="A0A316GM06"/>
<protein>
    <submittedName>
        <fullName evidence="4">GT2 family glycosyltransferase</fullName>
    </submittedName>
</protein>
<dbReference type="GO" id="GO:0016757">
    <property type="term" value="F:glycosyltransferase activity"/>
    <property type="evidence" value="ECO:0007669"/>
    <property type="project" value="UniProtKB-KW"/>
</dbReference>
<dbReference type="EMBL" id="QGGW01000002">
    <property type="protein sequence ID" value="PWK61606.1"/>
    <property type="molecule type" value="Genomic_DNA"/>
</dbReference>